<feature type="transmembrane region" description="Helical" evidence="1">
    <location>
        <begin position="534"/>
        <end position="554"/>
    </location>
</feature>
<evidence type="ECO:0008006" key="4">
    <source>
        <dbReference type="Google" id="ProtNLM"/>
    </source>
</evidence>
<comment type="caution">
    <text evidence="2">The sequence shown here is derived from an EMBL/GenBank/DDBJ whole genome shotgun (WGS) entry which is preliminary data.</text>
</comment>
<keyword evidence="1" id="KW-0472">Membrane</keyword>
<feature type="transmembrane region" description="Helical" evidence="1">
    <location>
        <begin position="106"/>
        <end position="129"/>
    </location>
</feature>
<dbReference type="EMBL" id="BOMY01000038">
    <property type="protein sequence ID" value="GIF23073.1"/>
    <property type="molecule type" value="Genomic_DNA"/>
</dbReference>
<evidence type="ECO:0000313" key="3">
    <source>
        <dbReference type="Proteomes" id="UP000623608"/>
    </source>
</evidence>
<evidence type="ECO:0000313" key="2">
    <source>
        <dbReference type="EMBL" id="GIF23073.1"/>
    </source>
</evidence>
<protein>
    <recommendedName>
        <fullName evidence="4">Integral membrane protein</fullName>
    </recommendedName>
</protein>
<feature type="transmembrane region" description="Helical" evidence="1">
    <location>
        <begin position="501"/>
        <end position="522"/>
    </location>
</feature>
<feature type="transmembrane region" description="Helical" evidence="1">
    <location>
        <begin position="160"/>
        <end position="177"/>
    </location>
</feature>
<dbReference type="InterPro" id="IPR029058">
    <property type="entry name" value="AB_hydrolase_fold"/>
</dbReference>
<dbReference type="Gene3D" id="3.40.50.1820">
    <property type="entry name" value="alpha/beta hydrolase"/>
    <property type="match status" value="1"/>
</dbReference>
<organism evidence="2 3">
    <name type="scientific">Paractinoplanes tereljensis</name>
    <dbReference type="NCBI Taxonomy" id="571912"/>
    <lineage>
        <taxon>Bacteria</taxon>
        <taxon>Bacillati</taxon>
        <taxon>Actinomycetota</taxon>
        <taxon>Actinomycetes</taxon>
        <taxon>Micromonosporales</taxon>
        <taxon>Micromonosporaceae</taxon>
        <taxon>Paractinoplanes</taxon>
    </lineage>
</organism>
<keyword evidence="1" id="KW-1133">Transmembrane helix</keyword>
<keyword evidence="1" id="KW-0812">Transmembrane</keyword>
<sequence>MPASSSVTELRVHGVGGAAPDRLLGTTAHRQIWGDRIAGFYAADAEQRGRKVEAYCWGGMTSRSSARVLWVLLFPFMLANLAGWTCSARIRADRWAFAAHRACGRLAALGITLNLLLLAALAAIDVWAIQFGGHKVGRAAPRWEKVVHAPLGYFGPGPRVVFGATVVVAVLLVLWLLSRQARQRYEEVTPVDPDQPRYRGSAAALPDGVADPQFFNGADTVRRLGLLHVGAGLAWLAVVVAWVAEGKLGLGLEIAAAAVLLCSIILLAVEAGGDRAVRPLVVAASLVLCIALVHAWQANPDTDTGGMHLEHMRAAAIETFWLVVALVTARVPVLATIALLRRMGVRRGAAGTTVPRTRPSWPAAPLIVAILGMLSVNTAGLGCLVTAADSLGLPQEAVFPGLHDKLPWLTVAPMAVGIAFLLIELIRYGTAGNRRDTVPVLGEYAGRAAATPAPPPPMDAWRCNALPIDDLCDGERDRRMRWVRSIARGRKLAGFGPDIRYPLAVFAAIAVLVVAGIQADIIGGLGLRPFASKASLTLAGLIPVAGVALMRWGWGRPDARRWLGVLWDVGTFWPRSFHPFAPPCYTERAVPDLQRRIRWLNDSGSRVVVVAHSQGSVLAALALVQQPAGQPTLVTFGSPLMKLYGWAFPAYVHGDVLNHVQEWRNFFYPTDYIGGPVDRKGVDVPLPDPDSAWYVAGEPMPPMRRHTGYWSDEAMWRQIDQLAAEPRRARVPA</sequence>
<evidence type="ECO:0000256" key="1">
    <source>
        <dbReference type="SAM" id="Phobius"/>
    </source>
</evidence>
<dbReference type="Proteomes" id="UP000623608">
    <property type="component" value="Unassembled WGS sequence"/>
</dbReference>
<dbReference type="AlphaFoldDB" id="A0A919TTZ6"/>
<feature type="transmembrane region" description="Helical" evidence="1">
    <location>
        <begin position="280"/>
        <end position="299"/>
    </location>
</feature>
<feature type="transmembrane region" description="Helical" evidence="1">
    <location>
        <begin position="361"/>
        <end position="388"/>
    </location>
</feature>
<keyword evidence="3" id="KW-1185">Reference proteome</keyword>
<name>A0A919TTZ6_9ACTN</name>
<feature type="transmembrane region" description="Helical" evidence="1">
    <location>
        <begin position="319"/>
        <end position="340"/>
    </location>
</feature>
<feature type="transmembrane region" description="Helical" evidence="1">
    <location>
        <begin position="408"/>
        <end position="426"/>
    </location>
</feature>
<reference evidence="2" key="1">
    <citation type="submission" date="2021-01" db="EMBL/GenBank/DDBJ databases">
        <title>Whole genome shotgun sequence of Actinoplanes tereljensis NBRC 105297.</title>
        <authorList>
            <person name="Komaki H."/>
            <person name="Tamura T."/>
        </authorList>
    </citation>
    <scope>NUCLEOTIDE SEQUENCE</scope>
    <source>
        <strain evidence="2">NBRC 105297</strain>
    </source>
</reference>
<feature type="transmembrane region" description="Helical" evidence="1">
    <location>
        <begin position="250"/>
        <end position="268"/>
    </location>
</feature>
<proteinExistence type="predicted"/>
<feature type="transmembrane region" description="Helical" evidence="1">
    <location>
        <begin position="68"/>
        <end position="86"/>
    </location>
</feature>
<gene>
    <name evidence="2" type="ORF">Ate02nite_58030</name>
</gene>
<accession>A0A919TTZ6</accession>
<feature type="transmembrane region" description="Helical" evidence="1">
    <location>
        <begin position="224"/>
        <end position="244"/>
    </location>
</feature>
<dbReference type="SUPFAM" id="SSF53474">
    <property type="entry name" value="alpha/beta-Hydrolases"/>
    <property type="match status" value="1"/>
</dbReference>